<dbReference type="AlphaFoldDB" id="A0A2J6RLA8"/>
<evidence type="ECO:0000313" key="3">
    <source>
        <dbReference type="Proteomes" id="UP000235786"/>
    </source>
</evidence>
<dbReference type="Gene3D" id="3.90.245.10">
    <property type="entry name" value="Ribonucleoside hydrolase-like"/>
    <property type="match status" value="1"/>
</dbReference>
<evidence type="ECO:0000256" key="1">
    <source>
        <dbReference type="SAM" id="MobiDB-lite"/>
    </source>
</evidence>
<reference evidence="2 3" key="1">
    <citation type="submission" date="2016-04" db="EMBL/GenBank/DDBJ databases">
        <title>A degradative enzymes factory behind the ericoid mycorrhizal symbiosis.</title>
        <authorList>
            <consortium name="DOE Joint Genome Institute"/>
            <person name="Martino E."/>
            <person name="Morin E."/>
            <person name="Grelet G."/>
            <person name="Kuo A."/>
            <person name="Kohler A."/>
            <person name="Daghino S."/>
            <person name="Barry K."/>
            <person name="Choi C."/>
            <person name="Cichocki N."/>
            <person name="Clum A."/>
            <person name="Copeland A."/>
            <person name="Hainaut M."/>
            <person name="Haridas S."/>
            <person name="Labutti K."/>
            <person name="Lindquist E."/>
            <person name="Lipzen A."/>
            <person name="Khouja H.-R."/>
            <person name="Murat C."/>
            <person name="Ohm R."/>
            <person name="Olson A."/>
            <person name="Spatafora J."/>
            <person name="Veneault-Fourrey C."/>
            <person name="Henrissat B."/>
            <person name="Grigoriev I."/>
            <person name="Martin F."/>
            <person name="Perotto S."/>
        </authorList>
    </citation>
    <scope>NUCLEOTIDE SEQUENCE [LARGE SCALE GENOMIC DNA]</scope>
    <source>
        <strain evidence="2 3">F</strain>
    </source>
</reference>
<dbReference type="EMBL" id="KZ613947">
    <property type="protein sequence ID" value="PMD39306.1"/>
    <property type="molecule type" value="Genomic_DNA"/>
</dbReference>
<dbReference type="SUPFAM" id="SSF53590">
    <property type="entry name" value="Nucleoside hydrolase"/>
    <property type="match status" value="1"/>
</dbReference>
<keyword evidence="3" id="KW-1185">Reference proteome</keyword>
<proteinExistence type="predicted"/>
<dbReference type="GO" id="GO:0016799">
    <property type="term" value="F:hydrolase activity, hydrolyzing N-glycosyl compounds"/>
    <property type="evidence" value="ECO:0007669"/>
    <property type="project" value="InterPro"/>
</dbReference>
<dbReference type="InterPro" id="IPR036452">
    <property type="entry name" value="Ribo_hydro-like"/>
</dbReference>
<feature type="region of interest" description="Disordered" evidence="1">
    <location>
        <begin position="1"/>
        <end position="39"/>
    </location>
</feature>
<dbReference type="OrthoDB" id="2564527at2759"/>
<organism evidence="2 3">
    <name type="scientific">Hyaloscypha variabilis (strain UAMH 11265 / GT02V1 / F)</name>
    <name type="common">Meliniomyces variabilis</name>
    <dbReference type="NCBI Taxonomy" id="1149755"/>
    <lineage>
        <taxon>Eukaryota</taxon>
        <taxon>Fungi</taxon>
        <taxon>Dikarya</taxon>
        <taxon>Ascomycota</taxon>
        <taxon>Pezizomycotina</taxon>
        <taxon>Leotiomycetes</taxon>
        <taxon>Helotiales</taxon>
        <taxon>Hyaloscyphaceae</taxon>
        <taxon>Hyaloscypha</taxon>
        <taxon>Hyaloscypha variabilis</taxon>
    </lineage>
</organism>
<dbReference type="STRING" id="1149755.A0A2J6RLA8"/>
<name>A0A2J6RLA8_HYAVF</name>
<protein>
    <submittedName>
        <fullName evidence="2">Uncharacterized protein</fullName>
    </submittedName>
</protein>
<sequence length="722" mass="81374">MSKRARSEASEGSMSSINIDEAFQRKKQKTSATIVSDEQNKMDDWYDSSRLSKAQRNGENIKRLKGESDEAFAKRKGDEIAKWWKRRELDSVSNFAATGMWHYNEDKLERRWIRRHRQNSDLVKRTGDLTLGEAVGGTFQTHQGDKEISSIYHKYWLNGDKQGFLDKVYEKYAEEGHIPEKKLWEIFRCLISELVPKPEAWDGIPEYIVANPHTIWQVGKCMFNILTRGRFWDNDSNTLNPIDNNEKFGKFKVKVLQKVYSRNLIKYIVGCLSAADEARFVRQTLLDHFETVLSVYEGTYVSEPEDDLADLPYEPKVKNPLIPDGLTNAEGGVYERLINIVKRRQKEGSKGYPTPHIFDITDLAKDYDDLTALLCLKELKRLGVVTIEGLIANLMPADQRALFGRGALDSLGLPNVPIARGTKGSEKPHEVLGYEFDGIDDFMPPEEKLKDIPDGQALLKEIFEKAVKEERKLTYLAISSLMDIAQFCQTEEGACLLKKGLGNVVLQGGYRMVDGILTADPEAANNGFDIKSAQIFHTFMQENKIPSTVWTKVATFATAVPTTVFEFMEATGHPLGPYLRKVQIGQDSSFYLKACSDKPFAPHMTQPWYLKNRSAWLSSGHEPDEPYPTVHELVPFFINIIAYDALAAIGSAGEDVVEEFKFVKPLTSRPDADDPLHKVVGVTPVKDPPLPTDCNFNSAPMNLVITALLKGALLSVQQGMES</sequence>
<gene>
    <name evidence="2" type="ORF">L207DRAFT_56835</name>
</gene>
<evidence type="ECO:0000313" key="2">
    <source>
        <dbReference type="EMBL" id="PMD39306.1"/>
    </source>
</evidence>
<dbReference type="Proteomes" id="UP000235786">
    <property type="component" value="Unassembled WGS sequence"/>
</dbReference>
<accession>A0A2J6RLA8</accession>